<evidence type="ECO:0000313" key="2">
    <source>
        <dbReference type="EMBL" id="KZL80108.1"/>
    </source>
</evidence>
<sequence length="118" mass="13165">MKFSASVFIVALAISAEAKLHNFGACVRNRQVMPIGGTPFSPSYSWSKKYEIMPEATKCACDYYRRRNTGNKQWDRCPDCHMDGDACRSDGKHIGGDELNHYCTKYCGAPQSEGNNSN</sequence>
<dbReference type="EMBL" id="LFIW01001979">
    <property type="protein sequence ID" value="KZL80108.1"/>
    <property type="molecule type" value="Genomic_DNA"/>
</dbReference>
<feature type="signal peptide" evidence="1">
    <location>
        <begin position="1"/>
        <end position="18"/>
    </location>
</feature>
<reference evidence="2 3" key="1">
    <citation type="submission" date="2015-06" db="EMBL/GenBank/DDBJ databases">
        <title>Survival trade-offs in plant roots during colonization by closely related pathogenic and mutualistic fungi.</title>
        <authorList>
            <person name="Hacquard S."/>
            <person name="Kracher B."/>
            <person name="Hiruma K."/>
            <person name="Weinman A."/>
            <person name="Muench P."/>
            <person name="Garrido Oter R."/>
            <person name="Ver Loren van Themaat E."/>
            <person name="Dallerey J.-F."/>
            <person name="Damm U."/>
            <person name="Henrissat B."/>
            <person name="Lespinet O."/>
            <person name="Thon M."/>
            <person name="Kemen E."/>
            <person name="McHardy A.C."/>
            <person name="Schulze-Lefert P."/>
            <person name="O'Connell R.J."/>
        </authorList>
    </citation>
    <scope>NUCLEOTIDE SEQUENCE [LARGE SCALE GENOMIC DNA]</scope>
    <source>
        <strain evidence="2 3">MAFF 238704</strain>
    </source>
</reference>
<evidence type="ECO:0000256" key="1">
    <source>
        <dbReference type="SAM" id="SignalP"/>
    </source>
</evidence>
<accession>A0A161W829</accession>
<comment type="caution">
    <text evidence="2">The sequence shown here is derived from an EMBL/GenBank/DDBJ whole genome shotgun (WGS) entry which is preliminary data.</text>
</comment>
<name>A0A161W829_COLIC</name>
<feature type="chain" id="PRO_5007828380" evidence="1">
    <location>
        <begin position="19"/>
        <end position="118"/>
    </location>
</feature>
<proteinExistence type="predicted"/>
<dbReference type="AlphaFoldDB" id="A0A161W829"/>
<dbReference type="STRING" id="1573173.A0A161W829"/>
<organism evidence="2 3">
    <name type="scientific">Colletotrichum incanum</name>
    <name type="common">Soybean anthracnose fungus</name>
    <dbReference type="NCBI Taxonomy" id="1573173"/>
    <lineage>
        <taxon>Eukaryota</taxon>
        <taxon>Fungi</taxon>
        <taxon>Dikarya</taxon>
        <taxon>Ascomycota</taxon>
        <taxon>Pezizomycotina</taxon>
        <taxon>Sordariomycetes</taxon>
        <taxon>Hypocreomycetidae</taxon>
        <taxon>Glomerellales</taxon>
        <taxon>Glomerellaceae</taxon>
        <taxon>Colletotrichum</taxon>
        <taxon>Colletotrichum spaethianum species complex</taxon>
    </lineage>
</organism>
<keyword evidence="1" id="KW-0732">Signal</keyword>
<gene>
    <name evidence="2" type="ORF">CI238_05436</name>
</gene>
<dbReference type="Proteomes" id="UP000076584">
    <property type="component" value="Unassembled WGS sequence"/>
</dbReference>
<protein>
    <submittedName>
        <fullName evidence="2">Uncharacterized protein</fullName>
    </submittedName>
</protein>
<keyword evidence="3" id="KW-1185">Reference proteome</keyword>
<evidence type="ECO:0000313" key="3">
    <source>
        <dbReference type="Proteomes" id="UP000076584"/>
    </source>
</evidence>